<feature type="compositionally biased region" description="Basic residues" evidence="3">
    <location>
        <begin position="253"/>
        <end position="265"/>
    </location>
</feature>
<evidence type="ECO:0000256" key="3">
    <source>
        <dbReference type="SAM" id="MobiDB-lite"/>
    </source>
</evidence>
<feature type="region of interest" description="Disordered" evidence="3">
    <location>
        <begin position="249"/>
        <end position="273"/>
    </location>
</feature>
<accession>A0A8T2QJC9</accession>
<sequence length="355" mass="41158">MVLFGRLQRFSRSDRVRIQFLEAFRRSSATKQFADRCLATNHGIRYIYSPAQGETLLQSVEKAEYSANGEVKQRAFYAVPRKTGPGTLSKSLVKKVMALSDVKEDVYEALDEWAAFELEFPVVATRMALEKLRKQEQWHRIIQITKWMFNKGLGKTHGSYLLLLKAYCMEGRLTEAEDLWNGLLVSQNRSMPKSLFAFMTNVYRRHGMPEKVTQVFEQMEGFGIKPDIDILRRAEEAYQQLNMKDEVEQLGKKYSKNSRTRRKEKRLKERKENLTLEHGKVSNGKEQEFDGVYQTDEDEEDAQRHVIEASSDTSNKSSGIEEPVGLKRSQKGRRPEHVLTVVESEFLKQVLDTMR</sequence>
<protein>
    <recommendedName>
        <fullName evidence="6">Pentatricopeptide repeat-containing protein</fullName>
    </recommendedName>
</protein>
<dbReference type="InterPro" id="IPR011990">
    <property type="entry name" value="TPR-like_helical_dom_sf"/>
</dbReference>
<dbReference type="Pfam" id="PF01535">
    <property type="entry name" value="PPR"/>
    <property type="match status" value="2"/>
</dbReference>
<dbReference type="NCBIfam" id="TIGR00756">
    <property type="entry name" value="PPR"/>
    <property type="match status" value="1"/>
</dbReference>
<dbReference type="AlphaFoldDB" id="A0A8T2QJC9"/>
<gene>
    <name evidence="4" type="ORF">KP509_34G044800</name>
</gene>
<dbReference type="PANTHER" id="PTHR46782:SF2">
    <property type="entry name" value="OS07G0545900 PROTEIN"/>
    <property type="match status" value="1"/>
</dbReference>
<organism evidence="4 5">
    <name type="scientific">Ceratopteris richardii</name>
    <name type="common">Triangle waterfern</name>
    <dbReference type="NCBI Taxonomy" id="49495"/>
    <lineage>
        <taxon>Eukaryota</taxon>
        <taxon>Viridiplantae</taxon>
        <taxon>Streptophyta</taxon>
        <taxon>Embryophyta</taxon>
        <taxon>Tracheophyta</taxon>
        <taxon>Polypodiopsida</taxon>
        <taxon>Polypodiidae</taxon>
        <taxon>Polypodiales</taxon>
        <taxon>Pteridineae</taxon>
        <taxon>Pteridaceae</taxon>
        <taxon>Parkerioideae</taxon>
        <taxon>Ceratopteris</taxon>
    </lineage>
</organism>
<dbReference type="InterPro" id="IPR044646">
    <property type="entry name" value="EMB1417-like"/>
</dbReference>
<dbReference type="PANTHER" id="PTHR46782">
    <property type="entry name" value="OS01G0757700 PROTEIN"/>
    <property type="match status" value="1"/>
</dbReference>
<name>A0A8T2QJC9_CERRI</name>
<evidence type="ECO:0000256" key="1">
    <source>
        <dbReference type="ARBA" id="ARBA00022737"/>
    </source>
</evidence>
<feature type="repeat" description="PPR" evidence="2">
    <location>
        <begin position="192"/>
        <end position="226"/>
    </location>
</feature>
<keyword evidence="5" id="KW-1185">Reference proteome</keyword>
<dbReference type="Gene3D" id="1.25.40.10">
    <property type="entry name" value="Tetratricopeptide repeat domain"/>
    <property type="match status" value="1"/>
</dbReference>
<evidence type="ECO:0000313" key="5">
    <source>
        <dbReference type="Proteomes" id="UP000825935"/>
    </source>
</evidence>
<dbReference type="OMA" id="MNEKMFE"/>
<evidence type="ECO:0000256" key="2">
    <source>
        <dbReference type="PROSITE-ProRule" id="PRU00708"/>
    </source>
</evidence>
<dbReference type="EMBL" id="CM035439">
    <property type="protein sequence ID" value="KAH7284242.1"/>
    <property type="molecule type" value="Genomic_DNA"/>
</dbReference>
<proteinExistence type="predicted"/>
<keyword evidence="1" id="KW-0677">Repeat</keyword>
<evidence type="ECO:0000313" key="4">
    <source>
        <dbReference type="EMBL" id="KAH7284242.1"/>
    </source>
</evidence>
<evidence type="ECO:0008006" key="6">
    <source>
        <dbReference type="Google" id="ProtNLM"/>
    </source>
</evidence>
<dbReference type="PROSITE" id="PS51375">
    <property type="entry name" value="PPR"/>
    <property type="match status" value="1"/>
</dbReference>
<reference evidence="4" key="1">
    <citation type="submission" date="2021-08" db="EMBL/GenBank/DDBJ databases">
        <title>WGS assembly of Ceratopteris richardii.</title>
        <authorList>
            <person name="Marchant D.B."/>
            <person name="Chen G."/>
            <person name="Jenkins J."/>
            <person name="Shu S."/>
            <person name="Leebens-Mack J."/>
            <person name="Grimwood J."/>
            <person name="Schmutz J."/>
            <person name="Soltis P."/>
            <person name="Soltis D."/>
            <person name="Chen Z.-H."/>
        </authorList>
    </citation>
    <scope>NUCLEOTIDE SEQUENCE</scope>
    <source>
        <strain evidence="4">Whitten #5841</strain>
        <tissue evidence="4">Leaf</tissue>
    </source>
</reference>
<dbReference type="Proteomes" id="UP000825935">
    <property type="component" value="Chromosome 34"/>
</dbReference>
<dbReference type="InterPro" id="IPR002885">
    <property type="entry name" value="PPR_rpt"/>
</dbReference>
<dbReference type="OrthoDB" id="2014168at2759"/>
<feature type="region of interest" description="Disordered" evidence="3">
    <location>
        <begin position="296"/>
        <end position="334"/>
    </location>
</feature>
<comment type="caution">
    <text evidence="4">The sequence shown here is derived from an EMBL/GenBank/DDBJ whole genome shotgun (WGS) entry which is preliminary data.</text>
</comment>